<gene>
    <name evidence="3" type="primary">amaP</name>
    <name evidence="2" type="ORF">POF43_010300</name>
    <name evidence="3" type="ORF">POF50_028385</name>
</gene>
<evidence type="ECO:0000256" key="1">
    <source>
        <dbReference type="SAM" id="Phobius"/>
    </source>
</evidence>
<keyword evidence="1" id="KW-0472">Membrane</keyword>
<dbReference type="RefSeq" id="WP_271313761.1">
    <property type="nucleotide sequence ID" value="NZ_JAAGKO020000011.1"/>
</dbReference>
<keyword evidence="4" id="KW-1185">Reference proteome</keyword>
<dbReference type="Proteomes" id="UP001156398">
    <property type="component" value="Unassembled WGS sequence"/>
</dbReference>
<organism evidence="3">
    <name type="scientific">Streptantibioticus silvisoli</name>
    <dbReference type="NCBI Taxonomy" id="2705255"/>
    <lineage>
        <taxon>Bacteria</taxon>
        <taxon>Bacillati</taxon>
        <taxon>Actinomycetota</taxon>
        <taxon>Actinomycetes</taxon>
        <taxon>Kitasatosporales</taxon>
        <taxon>Streptomycetaceae</taxon>
        <taxon>Streptantibioticus</taxon>
    </lineage>
</organism>
<evidence type="ECO:0000313" key="2">
    <source>
        <dbReference type="EMBL" id="MDI5963092.1"/>
    </source>
</evidence>
<dbReference type="AlphaFoldDB" id="A0AA90H344"/>
<name>A0AA90H344_9ACTN</name>
<comment type="caution">
    <text evidence="3">The sequence shown here is derived from an EMBL/GenBank/DDBJ whole genome shotgun (WGS) entry which is preliminary data.</text>
</comment>
<reference evidence="3 4" key="1">
    <citation type="submission" date="2023-05" db="EMBL/GenBank/DDBJ databases">
        <title>Streptantibioticus silvisoli sp. nov., acidotolerant actinomycetes 1 from pine litter.</title>
        <authorList>
            <person name="Swiecimska M."/>
            <person name="Golinska P."/>
            <person name="Sangal V."/>
            <person name="Wachnowicz B."/>
            <person name="Goodfellow M."/>
        </authorList>
    </citation>
    <scope>NUCLEOTIDE SEQUENCE</scope>
    <source>
        <strain evidence="3">SL13</strain>
        <strain evidence="2 4">SL54</strain>
    </source>
</reference>
<dbReference type="NCBIfam" id="NF033218">
    <property type="entry name" value="anchor_AmaP"/>
    <property type="match status" value="1"/>
</dbReference>
<keyword evidence="1" id="KW-1133">Transmembrane helix</keyword>
<sequence length="198" mass="21696">MRTTVNRLLMGLIGAILFVVGGSVLVSAFDLPRHWHFTLPSWWPFSGPHDVLLTAADRTRYRGDSWWWPVVIAALAVIALAALWWLVAQLRTRRLGQVQVDYGEEGRVVLRGRALEDALAADAEALPGVARSGVRLAGRRHTPAARVSLLLEGHAVPDTVVTDLDARVLTDACRSAALDGLPAEVRLHGERHRGARVE</sequence>
<accession>A0AA90H344</accession>
<evidence type="ECO:0000313" key="4">
    <source>
        <dbReference type="Proteomes" id="UP001156398"/>
    </source>
</evidence>
<evidence type="ECO:0000313" key="3">
    <source>
        <dbReference type="EMBL" id="MDI5973218.1"/>
    </source>
</evidence>
<proteinExistence type="predicted"/>
<feature type="transmembrane region" description="Helical" evidence="1">
    <location>
        <begin position="66"/>
        <end position="87"/>
    </location>
</feature>
<dbReference type="EMBL" id="JABXJJ020000042">
    <property type="protein sequence ID" value="MDI5973218.1"/>
    <property type="molecule type" value="Genomic_DNA"/>
</dbReference>
<protein>
    <submittedName>
        <fullName evidence="3">Alkaline shock response membrane anchor protein AmaP</fullName>
    </submittedName>
</protein>
<dbReference type="EMBL" id="JAAGKO020000011">
    <property type="protein sequence ID" value="MDI5963092.1"/>
    <property type="molecule type" value="Genomic_DNA"/>
</dbReference>
<keyword evidence="1" id="KW-0812">Transmembrane</keyword>